<evidence type="ECO:0000313" key="6">
    <source>
        <dbReference type="EMBL" id="GAA3534668.1"/>
    </source>
</evidence>
<name>A0ABP6VIG1_9GAMM</name>
<gene>
    <name evidence="6" type="ORF">GCM10022394_12770</name>
</gene>
<evidence type="ECO:0000256" key="1">
    <source>
        <dbReference type="ARBA" id="ARBA00009437"/>
    </source>
</evidence>
<keyword evidence="3" id="KW-0238">DNA-binding</keyword>
<keyword evidence="4" id="KW-0804">Transcription</keyword>
<comment type="caution">
    <text evidence="6">The sequence shown here is derived from an EMBL/GenBank/DDBJ whole genome shotgun (WGS) entry which is preliminary data.</text>
</comment>
<dbReference type="SUPFAM" id="SSF46785">
    <property type="entry name" value="Winged helix' DNA-binding domain"/>
    <property type="match status" value="1"/>
</dbReference>
<dbReference type="Gene3D" id="3.40.190.290">
    <property type="match status" value="1"/>
</dbReference>
<evidence type="ECO:0000256" key="2">
    <source>
        <dbReference type="ARBA" id="ARBA00023015"/>
    </source>
</evidence>
<organism evidence="6 7">
    <name type="scientific">Zobellella aerophila</name>
    <dbReference type="NCBI Taxonomy" id="870480"/>
    <lineage>
        <taxon>Bacteria</taxon>
        <taxon>Pseudomonadati</taxon>
        <taxon>Pseudomonadota</taxon>
        <taxon>Gammaproteobacteria</taxon>
        <taxon>Aeromonadales</taxon>
        <taxon>Aeromonadaceae</taxon>
        <taxon>Zobellella</taxon>
    </lineage>
</organism>
<dbReference type="SUPFAM" id="SSF53850">
    <property type="entry name" value="Periplasmic binding protein-like II"/>
    <property type="match status" value="1"/>
</dbReference>
<dbReference type="PANTHER" id="PTHR30126">
    <property type="entry name" value="HTH-TYPE TRANSCRIPTIONAL REGULATOR"/>
    <property type="match status" value="1"/>
</dbReference>
<protein>
    <submittedName>
        <fullName evidence="6">LysR family transcriptional regulator</fullName>
    </submittedName>
</protein>
<dbReference type="RefSeq" id="WP_344955949.1">
    <property type="nucleotide sequence ID" value="NZ_BAABCX010000001.1"/>
</dbReference>
<reference evidence="7" key="1">
    <citation type="journal article" date="2019" name="Int. J. Syst. Evol. Microbiol.">
        <title>The Global Catalogue of Microorganisms (GCM) 10K type strain sequencing project: providing services to taxonomists for standard genome sequencing and annotation.</title>
        <authorList>
            <consortium name="The Broad Institute Genomics Platform"/>
            <consortium name="The Broad Institute Genome Sequencing Center for Infectious Disease"/>
            <person name="Wu L."/>
            <person name="Ma J."/>
        </authorList>
    </citation>
    <scope>NUCLEOTIDE SEQUENCE [LARGE SCALE GENOMIC DNA]</scope>
    <source>
        <strain evidence="7">JCM 17110</strain>
    </source>
</reference>
<dbReference type="Gene3D" id="1.10.10.10">
    <property type="entry name" value="Winged helix-like DNA-binding domain superfamily/Winged helix DNA-binding domain"/>
    <property type="match status" value="1"/>
</dbReference>
<dbReference type="Proteomes" id="UP001500795">
    <property type="component" value="Unassembled WGS sequence"/>
</dbReference>
<dbReference type="EMBL" id="BAABCX010000001">
    <property type="protein sequence ID" value="GAA3534668.1"/>
    <property type="molecule type" value="Genomic_DNA"/>
</dbReference>
<dbReference type="InterPro" id="IPR036388">
    <property type="entry name" value="WH-like_DNA-bd_sf"/>
</dbReference>
<dbReference type="Pfam" id="PF03466">
    <property type="entry name" value="LysR_substrate"/>
    <property type="match status" value="1"/>
</dbReference>
<dbReference type="PANTHER" id="PTHR30126:SF98">
    <property type="entry name" value="HTH-TYPE TRANSCRIPTIONAL ACTIVATOR BAUR"/>
    <property type="match status" value="1"/>
</dbReference>
<comment type="similarity">
    <text evidence="1">Belongs to the LysR transcriptional regulatory family.</text>
</comment>
<evidence type="ECO:0000256" key="4">
    <source>
        <dbReference type="ARBA" id="ARBA00023163"/>
    </source>
</evidence>
<keyword evidence="7" id="KW-1185">Reference proteome</keyword>
<dbReference type="InterPro" id="IPR000847">
    <property type="entry name" value="LysR_HTH_N"/>
</dbReference>
<keyword evidence="2" id="KW-0805">Transcription regulation</keyword>
<dbReference type="Pfam" id="PF00126">
    <property type="entry name" value="HTH_1"/>
    <property type="match status" value="1"/>
</dbReference>
<dbReference type="PROSITE" id="PS50931">
    <property type="entry name" value="HTH_LYSR"/>
    <property type="match status" value="1"/>
</dbReference>
<dbReference type="InterPro" id="IPR005119">
    <property type="entry name" value="LysR_subst-bd"/>
</dbReference>
<dbReference type="CDD" id="cd05466">
    <property type="entry name" value="PBP2_LTTR_substrate"/>
    <property type="match status" value="1"/>
</dbReference>
<evidence type="ECO:0000313" key="7">
    <source>
        <dbReference type="Proteomes" id="UP001500795"/>
    </source>
</evidence>
<sequence>MAEGKKPVLAQVSDFELKLLKVFRSVAACGGFSAAEVSLGISRAAISMQMADLENRLGLKLCRRGRAGFALTDEGRQVLEASDRLVGAIENFRSEINGLHKHLRGELAIGITDNLVSHPGMKITHGLAELKARGPDVRLNVHMQPSDDIEIGVLDGRLNIGVVPRIRELPGLEYLPLYEEASSLYCATHHPLAAWPSREIDEQVLARFELVIPSFAQPAEAQGLYRSHPQGARANDREGIMFLLLTGCYLGYLPNHYARPWVEQGRLKAICPDSQGFTTSFCAITARSRRPNLVLDTFLDTLRRHQTRPTLVVIR</sequence>
<proteinExistence type="inferred from homology"/>
<feature type="domain" description="HTH lysR-type" evidence="5">
    <location>
        <begin position="15"/>
        <end position="72"/>
    </location>
</feature>
<accession>A0ABP6VIG1</accession>
<dbReference type="InterPro" id="IPR036390">
    <property type="entry name" value="WH_DNA-bd_sf"/>
</dbReference>
<evidence type="ECO:0000256" key="3">
    <source>
        <dbReference type="ARBA" id="ARBA00023125"/>
    </source>
</evidence>
<evidence type="ECO:0000259" key="5">
    <source>
        <dbReference type="PROSITE" id="PS50931"/>
    </source>
</evidence>